<dbReference type="InterPro" id="IPR007374">
    <property type="entry name" value="ASCH_domain"/>
</dbReference>
<dbReference type="AlphaFoldDB" id="A0A2H0R3T4"/>
<name>A0A2H0R3T4_9BACT</name>
<dbReference type="Proteomes" id="UP000230232">
    <property type="component" value="Unassembled WGS sequence"/>
</dbReference>
<accession>A0A2H0R3T4</accession>
<dbReference type="Gene3D" id="2.30.130.30">
    <property type="entry name" value="Hypothetical protein"/>
    <property type="match status" value="1"/>
</dbReference>
<proteinExistence type="predicted"/>
<evidence type="ECO:0000259" key="1">
    <source>
        <dbReference type="SMART" id="SM01022"/>
    </source>
</evidence>
<reference evidence="2 3" key="1">
    <citation type="submission" date="2017-09" db="EMBL/GenBank/DDBJ databases">
        <title>Depth-based differentiation of microbial function through sediment-hosted aquifers and enrichment of novel symbionts in the deep terrestrial subsurface.</title>
        <authorList>
            <person name="Probst A.J."/>
            <person name="Ladd B."/>
            <person name="Jarett J.K."/>
            <person name="Geller-Mcgrath D.E."/>
            <person name="Sieber C.M."/>
            <person name="Emerson J.B."/>
            <person name="Anantharaman K."/>
            <person name="Thomas B.C."/>
            <person name="Malmstrom R."/>
            <person name="Stieglmeier M."/>
            <person name="Klingl A."/>
            <person name="Woyke T."/>
            <person name="Ryan C.M."/>
            <person name="Banfield J.F."/>
        </authorList>
    </citation>
    <scope>NUCLEOTIDE SEQUENCE [LARGE SCALE GENOMIC DNA]</scope>
    <source>
        <strain evidence="2">CG10_big_fil_rev_8_21_14_0_10_46_23</strain>
    </source>
</reference>
<comment type="caution">
    <text evidence="2">The sequence shown here is derived from an EMBL/GenBank/DDBJ whole genome shotgun (WGS) entry which is preliminary data.</text>
</comment>
<organism evidence="2 3">
    <name type="scientific">Candidatus Yanofskybacteria bacterium CG10_big_fil_rev_8_21_14_0_10_46_23</name>
    <dbReference type="NCBI Taxonomy" id="1975098"/>
    <lineage>
        <taxon>Bacteria</taxon>
        <taxon>Candidatus Yanofskyibacteriota</taxon>
    </lineage>
</organism>
<dbReference type="InterPro" id="IPR015947">
    <property type="entry name" value="PUA-like_sf"/>
</dbReference>
<dbReference type="SUPFAM" id="SSF88697">
    <property type="entry name" value="PUA domain-like"/>
    <property type="match status" value="1"/>
</dbReference>
<dbReference type="Pfam" id="PF04266">
    <property type="entry name" value="ASCH"/>
    <property type="match status" value="1"/>
</dbReference>
<dbReference type="EMBL" id="PCXO01000010">
    <property type="protein sequence ID" value="PIR41163.1"/>
    <property type="molecule type" value="Genomic_DNA"/>
</dbReference>
<gene>
    <name evidence="2" type="ORF">COV31_02000</name>
</gene>
<dbReference type="SMART" id="SM01022">
    <property type="entry name" value="ASCH"/>
    <property type="match status" value="1"/>
</dbReference>
<evidence type="ECO:0000313" key="3">
    <source>
        <dbReference type="Proteomes" id="UP000230232"/>
    </source>
</evidence>
<protein>
    <recommendedName>
        <fullName evidence="1">ASCH domain-containing protein</fullName>
    </recommendedName>
</protein>
<evidence type="ECO:0000313" key="2">
    <source>
        <dbReference type="EMBL" id="PIR41163.1"/>
    </source>
</evidence>
<feature type="domain" description="ASCH" evidence="1">
    <location>
        <begin position="4"/>
        <end position="108"/>
    </location>
</feature>
<sequence>MKTLKFKAYLVQPILIGQKTKTWRLFDDKDIQVADLIDFLNYETGETFARAEVLKVTEKSLAQIGDSDYAGQERYKNLDEMVRHYRDLYGDRVDLNTKVKIINFKLLR</sequence>